<dbReference type="InterPro" id="IPR014347">
    <property type="entry name" value="Tautomerase/MIF_sf"/>
</dbReference>
<evidence type="ECO:0000313" key="1">
    <source>
        <dbReference type="EMBL" id="ADU44047.1"/>
    </source>
</evidence>
<dbReference type="PANTHER" id="PTHR37950:SF1">
    <property type="entry name" value="4-HYDROXYPHENYLACETATE CATABOLISM PROTEIN"/>
    <property type="match status" value="1"/>
</dbReference>
<protein>
    <submittedName>
        <fullName evidence="1">5-carboxymethyl-2-hydroxymuconate isomerase</fullName>
    </submittedName>
</protein>
<accession>E6VFF5</accession>
<dbReference type="Proteomes" id="UP000001402">
    <property type="component" value="Chromosome"/>
</dbReference>
<dbReference type="PANTHER" id="PTHR37950">
    <property type="entry name" value="4-HYDROXYPHENYLACETATE CATABOLISM PROTEIN"/>
    <property type="match status" value="1"/>
</dbReference>
<dbReference type="AlphaFoldDB" id="E6VFF5"/>
<dbReference type="eggNOG" id="COG3232">
    <property type="taxonomic scope" value="Bacteria"/>
</dbReference>
<evidence type="ECO:0000313" key="2">
    <source>
        <dbReference type="Proteomes" id="UP000001402"/>
    </source>
</evidence>
<dbReference type="Pfam" id="PF02962">
    <property type="entry name" value="CHMI"/>
    <property type="match status" value="1"/>
</dbReference>
<dbReference type="BioCyc" id="RPAL652103:RPDX1_RS12045-MONOMER"/>
<gene>
    <name evidence="1" type="ordered locus">Rpdx1_2456</name>
</gene>
<keyword evidence="1" id="KW-0413">Isomerase</keyword>
<reference evidence="1" key="1">
    <citation type="submission" date="2010-12" db="EMBL/GenBank/DDBJ databases">
        <title>Complete sequence of Rhodopseudomonas palustris DX-1.</title>
        <authorList>
            <consortium name="US DOE Joint Genome Institute"/>
            <person name="Lucas S."/>
            <person name="Copeland A."/>
            <person name="Lapidus A."/>
            <person name="Cheng J.-F."/>
            <person name="Goodwin L."/>
            <person name="Pitluck S."/>
            <person name="Misra M."/>
            <person name="Chertkov O."/>
            <person name="Detter J.C."/>
            <person name="Han C."/>
            <person name="Tapia R."/>
            <person name="Land M."/>
            <person name="Hauser L."/>
            <person name="Kyrpides N."/>
            <person name="Ivanova N."/>
            <person name="Ovchinnikova G."/>
            <person name="Logan B."/>
            <person name="Oda Y."/>
            <person name="Harwood C."/>
            <person name="Woyke T."/>
        </authorList>
    </citation>
    <scope>NUCLEOTIDE SEQUENCE [LARGE SCALE GENOMIC DNA]</scope>
    <source>
        <strain evidence="1">DX-1</strain>
    </source>
</reference>
<dbReference type="SUPFAM" id="SSF55331">
    <property type="entry name" value="Tautomerase/MIF"/>
    <property type="match status" value="1"/>
</dbReference>
<dbReference type="OrthoDB" id="9814215at2"/>
<dbReference type="EMBL" id="CP002418">
    <property type="protein sequence ID" value="ADU44047.1"/>
    <property type="molecule type" value="Genomic_DNA"/>
</dbReference>
<dbReference type="GO" id="GO:0008704">
    <property type="term" value="F:5-carboxymethyl-2-hydroxymuconate delta-isomerase activity"/>
    <property type="evidence" value="ECO:0007669"/>
    <property type="project" value="InterPro"/>
</dbReference>
<dbReference type="InterPro" id="IPR004220">
    <property type="entry name" value="5-COMe_2-OHmuconate_Isoase"/>
</dbReference>
<dbReference type="Gene3D" id="3.30.429.10">
    <property type="entry name" value="Macrophage Migration Inhibitory Factor"/>
    <property type="match status" value="1"/>
</dbReference>
<name>E6VFF5_RHOPX</name>
<organism evidence="1 2">
    <name type="scientific">Rhodopseudomonas palustris (strain DX-1)</name>
    <dbReference type="NCBI Taxonomy" id="652103"/>
    <lineage>
        <taxon>Bacteria</taxon>
        <taxon>Pseudomonadati</taxon>
        <taxon>Pseudomonadota</taxon>
        <taxon>Alphaproteobacteria</taxon>
        <taxon>Hyphomicrobiales</taxon>
        <taxon>Nitrobacteraceae</taxon>
        <taxon>Rhodopseudomonas</taxon>
    </lineage>
</organism>
<dbReference type="STRING" id="652103.Rpdx1_2456"/>
<dbReference type="HOGENOM" id="CLU_139188_3_0_5"/>
<dbReference type="KEGG" id="rpx:Rpdx1_2456"/>
<proteinExistence type="predicted"/>
<sequence>MPHLVMDYSADHLGRDRIAPLMAQLAVTAAATGVMHAADIKVRARGFDDYLVAGQRDSFVHLAVFMLAGRTPEQKVALSTALRQTLTEHCPDIHSLSVDIRDMDPEAYKKRLKQA</sequence>
<dbReference type="CDD" id="cd00580">
    <property type="entry name" value="CHMI"/>
    <property type="match status" value="1"/>
</dbReference>